<dbReference type="Proteomes" id="UP001196413">
    <property type="component" value="Unassembled WGS sequence"/>
</dbReference>
<name>A0AAD5MBP4_PARTN</name>
<organism evidence="1 2">
    <name type="scientific">Parelaphostrongylus tenuis</name>
    <name type="common">Meningeal worm</name>
    <dbReference type="NCBI Taxonomy" id="148309"/>
    <lineage>
        <taxon>Eukaryota</taxon>
        <taxon>Metazoa</taxon>
        <taxon>Ecdysozoa</taxon>
        <taxon>Nematoda</taxon>
        <taxon>Chromadorea</taxon>
        <taxon>Rhabditida</taxon>
        <taxon>Rhabditina</taxon>
        <taxon>Rhabditomorpha</taxon>
        <taxon>Strongyloidea</taxon>
        <taxon>Metastrongylidae</taxon>
        <taxon>Parelaphostrongylus</taxon>
    </lineage>
</organism>
<comment type="caution">
    <text evidence="1">The sequence shown here is derived from an EMBL/GenBank/DDBJ whole genome shotgun (WGS) entry which is preliminary data.</text>
</comment>
<accession>A0AAD5MBP4</accession>
<reference evidence="1" key="1">
    <citation type="submission" date="2021-06" db="EMBL/GenBank/DDBJ databases">
        <title>Parelaphostrongylus tenuis whole genome reference sequence.</title>
        <authorList>
            <person name="Garwood T.J."/>
            <person name="Larsen P.A."/>
            <person name="Fountain-Jones N.M."/>
            <person name="Garbe J.R."/>
            <person name="Macchietto M.G."/>
            <person name="Kania S.A."/>
            <person name="Gerhold R.W."/>
            <person name="Richards J.E."/>
            <person name="Wolf T.M."/>
        </authorList>
    </citation>
    <scope>NUCLEOTIDE SEQUENCE</scope>
    <source>
        <strain evidence="1">MNPRO001-30</strain>
        <tissue evidence="1">Meninges</tissue>
    </source>
</reference>
<sequence length="199" mass="22542">MPFFRCTHGTGKLKAGEMEYLSVKVPEPGITTAIMTVIIDNTPTDLNLYKLDGAEELFFGTGEPKKLSMLKKSSRKTMSENFDKHQRAFEAIPTLTKPIFKNAPNGLTAYVMNSSTRTSTWQLLNQIVYPVVLELLQELGDMAKEEAKRNGYYAVGSKWPSKNVEARDVTEMVLLRLSEKLREEYKNTNPIRDELALCQ</sequence>
<evidence type="ECO:0000313" key="1">
    <source>
        <dbReference type="EMBL" id="KAJ1353798.1"/>
    </source>
</evidence>
<gene>
    <name evidence="1" type="ORF">KIN20_010542</name>
</gene>
<proteinExistence type="predicted"/>
<keyword evidence="2" id="KW-1185">Reference proteome</keyword>
<evidence type="ECO:0000313" key="2">
    <source>
        <dbReference type="Proteomes" id="UP001196413"/>
    </source>
</evidence>
<dbReference type="AlphaFoldDB" id="A0AAD5MBP4"/>
<protein>
    <submittedName>
        <fullName evidence="1">Uncharacterized protein</fullName>
    </submittedName>
</protein>
<dbReference type="EMBL" id="JAHQIW010001846">
    <property type="protein sequence ID" value="KAJ1353798.1"/>
    <property type="molecule type" value="Genomic_DNA"/>
</dbReference>